<dbReference type="GO" id="GO:0000796">
    <property type="term" value="C:condensin complex"/>
    <property type="evidence" value="ECO:0007669"/>
    <property type="project" value="TreeGrafter"/>
</dbReference>
<gene>
    <name evidence="9" type="primary">YCS4</name>
    <name evidence="9" type="ORF">C6P40_003677</name>
</gene>
<reference evidence="9" key="1">
    <citation type="submission" date="2020-11" db="EMBL/GenBank/DDBJ databases">
        <title>Kefir isolates.</title>
        <authorList>
            <person name="Marcisauskas S."/>
            <person name="Kim Y."/>
            <person name="Blasche S."/>
        </authorList>
    </citation>
    <scope>NUCLEOTIDE SEQUENCE</scope>
    <source>
        <strain evidence="9">Olga-1</strain>
    </source>
</reference>
<keyword evidence="6" id="KW-0131">Cell cycle</keyword>
<keyword evidence="4" id="KW-0226">DNA condensation</keyword>
<feature type="domain" description="Condensin complex subunit 1 N-terminal" evidence="8">
    <location>
        <begin position="73"/>
        <end position="221"/>
    </location>
</feature>
<feature type="domain" description="Condensin complex subunit 1 C-terminal" evidence="7">
    <location>
        <begin position="960"/>
        <end position="1121"/>
    </location>
</feature>
<keyword evidence="5" id="KW-0539">Nucleus</keyword>
<evidence type="ECO:0000313" key="10">
    <source>
        <dbReference type="Proteomes" id="UP000697127"/>
    </source>
</evidence>
<dbReference type="InterPro" id="IPR016024">
    <property type="entry name" value="ARM-type_fold"/>
</dbReference>
<dbReference type="GO" id="GO:0000779">
    <property type="term" value="C:condensed chromosome, centromeric region"/>
    <property type="evidence" value="ECO:0007669"/>
    <property type="project" value="TreeGrafter"/>
</dbReference>
<evidence type="ECO:0000313" key="9">
    <source>
        <dbReference type="EMBL" id="KAG0686627.1"/>
    </source>
</evidence>
<dbReference type="PANTHER" id="PTHR14222:SF2">
    <property type="entry name" value="CONDENSIN COMPLEX SUBUNIT 1"/>
    <property type="match status" value="1"/>
</dbReference>
<dbReference type="GO" id="GO:0007076">
    <property type="term" value="P:mitotic chromosome condensation"/>
    <property type="evidence" value="ECO:0007669"/>
    <property type="project" value="InterPro"/>
</dbReference>
<dbReference type="GO" id="GO:0051301">
    <property type="term" value="P:cell division"/>
    <property type="evidence" value="ECO:0007669"/>
    <property type="project" value="UniProtKB-KW"/>
</dbReference>
<comment type="caution">
    <text evidence="9">The sequence shown here is derived from an EMBL/GenBank/DDBJ whole genome shotgun (WGS) entry which is preliminary data.</text>
</comment>
<dbReference type="Gene3D" id="1.25.10.10">
    <property type="entry name" value="Leucine-rich Repeat Variant"/>
    <property type="match status" value="1"/>
</dbReference>
<organism evidence="9 10">
    <name type="scientific">Pichia californica</name>
    <dbReference type="NCBI Taxonomy" id="460514"/>
    <lineage>
        <taxon>Eukaryota</taxon>
        <taxon>Fungi</taxon>
        <taxon>Dikarya</taxon>
        <taxon>Ascomycota</taxon>
        <taxon>Saccharomycotina</taxon>
        <taxon>Pichiomycetes</taxon>
        <taxon>Pichiales</taxon>
        <taxon>Pichiaceae</taxon>
        <taxon>Pichia</taxon>
    </lineage>
</organism>
<comment type="subcellular location">
    <subcellularLocation>
        <location evidence="1">Nucleus</location>
    </subcellularLocation>
</comment>
<keyword evidence="3" id="KW-0498">Mitosis</keyword>
<dbReference type="Pfam" id="PF12717">
    <property type="entry name" value="Cnd1"/>
    <property type="match status" value="1"/>
</dbReference>
<evidence type="ECO:0000256" key="5">
    <source>
        <dbReference type="ARBA" id="ARBA00023242"/>
    </source>
</evidence>
<evidence type="ECO:0000256" key="4">
    <source>
        <dbReference type="ARBA" id="ARBA00023067"/>
    </source>
</evidence>
<evidence type="ECO:0000256" key="2">
    <source>
        <dbReference type="ARBA" id="ARBA00022618"/>
    </source>
</evidence>
<evidence type="ECO:0000256" key="3">
    <source>
        <dbReference type="ARBA" id="ARBA00022776"/>
    </source>
</evidence>
<dbReference type="GO" id="GO:0010032">
    <property type="term" value="P:meiotic chromosome condensation"/>
    <property type="evidence" value="ECO:0007669"/>
    <property type="project" value="TreeGrafter"/>
</dbReference>
<sequence length="1165" mass="134150">MDFDVHAELEDFSINKRPDENFDYDICINSVSDSLAASPLNIINDDIFNHFKQLIYYLPELEEIKEIKRTSLIYYTLTKSLQVEIELIEQEGLNIDALEHKQVVYSYIFLIFISIQHLVPQFENQDKKRKSGSKLNDDDEKKRSQILNNILSSILLNLCGLMEQQLSTILQGEQETVDFCDIVLKSAYIILLSKETIREKTNKTLLVKLICVIAKNHQQNDQVTTRLMMALPFSEHLADPIAEILSTSLETYGNKNLLQDLMVSLASVKDMGTNMAKVVGPFLITLAENLKSDLIEYISYFKAFAKLTQTVRAATMICYGHCINSLSASKELILKYEEDITDLFDDFEKRLLDIYQIVRQRVFQALELIISNPKSELDFKPLRYIWTKNAIVHMQDKSSFVRKAAINFLQSIIQTHPFALNKSKLEWDFYWIAYIEFTKLLKEFDNGVTYNIVLEIEKKNSTETEFLDKIQEQDSYHDIFKPVLGAISSENGNETGGEFEEENKLNIPANAKDLYLKRKMAQDACIFIIQLNQSFKVASNLLNSKTKSDTISAIDYFVIGDAYNITAAKLGIKQMLHLIWTNGASDEGNKVIEKLTDAYVDMFLKPDPMANDSFKKIYIATSLIKLTYNCSMADLISLEKLVIEIYRGKLIETTKKEREVSNYKPKRIYWITPGVIDALWNSFINSKYVKEKRGAIIILGMITLDDYKIMNKKVNWLIDYGLQINDESNYQMMSFSCIALKRTIPKDLPNDYTYPDFTNAIIQLKKILLIDTNDGDWFNLAEETLNTLYEIDPDADKSATEVLKLKALSIFNDDENTNGNLGKTIGLSQLIFMLGHVGLKTIIFLEKCEADFKRKKQADENKKSERDVELDMIGGTNEDDFSDAVQNIKEKELLYGTNSILAKFVPLLVEIIQKPKKYRNEILQRQATLCFAKFMCISPRFCEENLNLYIAIMKKSKDNIVRSNLVLGLGDIAVCFSNIIDENRSALYSLLQDKDLTVQRTCLMTVIFLILAGQIKVKGHFSQLAKLLVHQDHGLREMSKLFFQELATKDNALYNGFIEMLSGLNLYIDDPSPPEEPFPFEKFKGVIKFVLPYIGKDKQRHLLVKKLYSRLKLCTPNERIRFIFCLKEIMRRDEFGSKKDNDTEKTKFYKQVTEDIDKMEEELTA</sequence>
<dbReference type="PANTHER" id="PTHR14222">
    <property type="entry name" value="CONDENSIN"/>
    <property type="match status" value="1"/>
</dbReference>
<proteinExistence type="predicted"/>
<dbReference type="GO" id="GO:0042393">
    <property type="term" value="F:histone binding"/>
    <property type="evidence" value="ECO:0007669"/>
    <property type="project" value="TreeGrafter"/>
</dbReference>
<evidence type="ECO:0000259" key="7">
    <source>
        <dbReference type="Pfam" id="PF12717"/>
    </source>
</evidence>
<dbReference type="InterPro" id="IPR024324">
    <property type="entry name" value="Condensin_cplx_su1_N"/>
</dbReference>
<keyword evidence="10" id="KW-1185">Reference proteome</keyword>
<dbReference type="GO" id="GO:0005634">
    <property type="term" value="C:nucleus"/>
    <property type="evidence" value="ECO:0007669"/>
    <property type="project" value="UniProtKB-SubCell"/>
</dbReference>
<evidence type="ECO:0000256" key="1">
    <source>
        <dbReference type="ARBA" id="ARBA00004123"/>
    </source>
</evidence>
<dbReference type="SUPFAM" id="SSF48371">
    <property type="entry name" value="ARM repeat"/>
    <property type="match status" value="1"/>
</dbReference>
<dbReference type="Proteomes" id="UP000697127">
    <property type="component" value="Unassembled WGS sequence"/>
</dbReference>
<accession>A0A9P7BC90</accession>
<dbReference type="InterPro" id="IPR011989">
    <property type="entry name" value="ARM-like"/>
</dbReference>
<dbReference type="InterPro" id="IPR032682">
    <property type="entry name" value="Cnd1_C"/>
</dbReference>
<dbReference type="AlphaFoldDB" id="A0A9P7BC90"/>
<dbReference type="Pfam" id="PF12922">
    <property type="entry name" value="Cnd1_N"/>
    <property type="match status" value="1"/>
</dbReference>
<evidence type="ECO:0000259" key="8">
    <source>
        <dbReference type="Pfam" id="PF12922"/>
    </source>
</evidence>
<dbReference type="EMBL" id="PUHW01000424">
    <property type="protein sequence ID" value="KAG0686627.1"/>
    <property type="molecule type" value="Genomic_DNA"/>
</dbReference>
<dbReference type="InterPro" id="IPR026971">
    <property type="entry name" value="CND1/NCAPD3"/>
</dbReference>
<protein>
    <submittedName>
        <fullName evidence="9">Condensin complex subunit</fullName>
    </submittedName>
</protein>
<name>A0A9P7BC90_9ASCO</name>
<keyword evidence="2" id="KW-0132">Cell division</keyword>
<evidence type="ECO:0000256" key="6">
    <source>
        <dbReference type="ARBA" id="ARBA00023306"/>
    </source>
</evidence>